<keyword evidence="2" id="KW-1133">Transmembrane helix</keyword>
<evidence type="ECO:0000259" key="3">
    <source>
        <dbReference type="Pfam" id="PF13360"/>
    </source>
</evidence>
<dbReference type="InterPro" id="IPR015943">
    <property type="entry name" value="WD40/YVTN_repeat-like_dom_sf"/>
</dbReference>
<feature type="domain" description="Pyrrolo-quinoline quinone repeat" evidence="3">
    <location>
        <begin position="108"/>
        <end position="237"/>
    </location>
</feature>
<dbReference type="OrthoDB" id="3577345at2"/>
<dbReference type="EMBL" id="SMJW01000113">
    <property type="protein sequence ID" value="TDC12920.1"/>
    <property type="molecule type" value="Genomic_DNA"/>
</dbReference>
<reference evidence="4 5" key="1">
    <citation type="submission" date="2019-03" db="EMBL/GenBank/DDBJ databases">
        <title>Draft genome sequences of novel Actinobacteria.</title>
        <authorList>
            <person name="Sahin N."/>
            <person name="Ay H."/>
            <person name="Saygin H."/>
        </authorList>
    </citation>
    <scope>NUCLEOTIDE SEQUENCE [LARGE SCALE GENOMIC DNA]</scope>
    <source>
        <strain evidence="4 5">DSM 45347</strain>
    </source>
</reference>
<organism evidence="4 5">
    <name type="scientific">Actinomadura bangladeshensis</name>
    <dbReference type="NCBI Taxonomy" id="453573"/>
    <lineage>
        <taxon>Bacteria</taxon>
        <taxon>Bacillati</taxon>
        <taxon>Actinomycetota</taxon>
        <taxon>Actinomycetes</taxon>
        <taxon>Streptosporangiales</taxon>
        <taxon>Thermomonosporaceae</taxon>
        <taxon>Actinomadura</taxon>
    </lineage>
</organism>
<dbReference type="InterPro" id="IPR011047">
    <property type="entry name" value="Quinoprotein_ADH-like_sf"/>
</dbReference>
<accession>A0A4R4NXK9</accession>
<comment type="caution">
    <text evidence="4">The sequence shown here is derived from an EMBL/GenBank/DDBJ whole genome shotgun (WGS) entry which is preliminary data.</text>
</comment>
<keyword evidence="2" id="KW-0812">Transmembrane</keyword>
<feature type="compositionally biased region" description="Basic and acidic residues" evidence="1">
    <location>
        <begin position="268"/>
        <end position="287"/>
    </location>
</feature>
<feature type="region of interest" description="Disordered" evidence="1">
    <location>
        <begin position="524"/>
        <end position="594"/>
    </location>
</feature>
<feature type="transmembrane region" description="Helical" evidence="2">
    <location>
        <begin position="37"/>
        <end position="60"/>
    </location>
</feature>
<evidence type="ECO:0000313" key="5">
    <source>
        <dbReference type="Proteomes" id="UP000295431"/>
    </source>
</evidence>
<evidence type="ECO:0000256" key="1">
    <source>
        <dbReference type="SAM" id="MobiDB-lite"/>
    </source>
</evidence>
<keyword evidence="2" id="KW-0472">Membrane</keyword>
<protein>
    <recommendedName>
        <fullName evidence="3">Pyrrolo-quinoline quinone repeat domain-containing protein</fullName>
    </recommendedName>
</protein>
<keyword evidence="5" id="KW-1185">Reference proteome</keyword>
<sequence>MVGVVASQYSAEGGGAVVVASRQRPGGRPESVGRVRVALGLVSAAVAVALCVVLVDTYVLRAEWWQVRHTVTGEPVTPQREVGPPPGPLALSWESTTRIQHGAAGGYDGVAYQVAQGQVVTASGHGLQVRDARTGGDRWSYRRNGWTLLGWTSTRSRLVAYFERNGDRADRVLVAFDALSGGLLWRREGERPAAVSRTTLRWPAGSDIVLTTDEKHRTLFGVSAVTGKRVWRRPLPRGCRLFEGGAHPSDGREDLAAFGLDCLEDQRPAAREDRREGGRDGARPEGRRRSRLLAVDPAKGTVRWEERLGSKESPEVSMLDGVTLASDGTALRAFTADGDQFGAWEGDGVCGDLMCPGVLTAGRLVVVYHPGGSSDRTRMEAVDVPSGRVEWGRDVPAYAALAQAGGHVFALRPRLSEGLLPAGVDIVEPDDGAATTAPAPFSMDPDLPGARPWLAAAGGLLYVAVPQAAPRPDGAARLLALRGGPAGTGPAELGGVPVADWPDACSLLTAPDLAAARLDGYVSEPGRASAGPVRLPRPVSCTYEPREKPKKNKKPKDEDEPEGASGSPTPTPESSPTGSGSPKPSASPMEEADPAVRGLTVSVRWVAETGEAASRMLDALQATQSQARRRRDIGADEAYEIGPTAGMIALRVGRYVVVVEANRPPGAAARIARSVAYRLHHPPRPS</sequence>
<gene>
    <name evidence="4" type="ORF">E1284_21835</name>
</gene>
<dbReference type="Proteomes" id="UP000295431">
    <property type="component" value="Unassembled WGS sequence"/>
</dbReference>
<evidence type="ECO:0000313" key="4">
    <source>
        <dbReference type="EMBL" id="TDC12920.1"/>
    </source>
</evidence>
<name>A0A4R4NXK9_9ACTN</name>
<dbReference type="InterPro" id="IPR002372">
    <property type="entry name" value="PQQ_rpt_dom"/>
</dbReference>
<dbReference type="Gene3D" id="2.130.10.10">
    <property type="entry name" value="YVTN repeat-like/Quinoprotein amine dehydrogenase"/>
    <property type="match status" value="1"/>
</dbReference>
<feature type="region of interest" description="Disordered" evidence="1">
    <location>
        <begin position="268"/>
        <end position="290"/>
    </location>
</feature>
<evidence type="ECO:0000256" key="2">
    <source>
        <dbReference type="SAM" id="Phobius"/>
    </source>
</evidence>
<proteinExistence type="predicted"/>
<feature type="compositionally biased region" description="Low complexity" evidence="1">
    <location>
        <begin position="565"/>
        <end position="588"/>
    </location>
</feature>
<dbReference type="SUPFAM" id="SSF50998">
    <property type="entry name" value="Quinoprotein alcohol dehydrogenase-like"/>
    <property type="match status" value="2"/>
</dbReference>
<dbReference type="Pfam" id="PF13360">
    <property type="entry name" value="PQQ_2"/>
    <property type="match status" value="1"/>
</dbReference>
<dbReference type="AlphaFoldDB" id="A0A4R4NXK9"/>